<dbReference type="Proteomes" id="UP000233375">
    <property type="component" value="Unassembled WGS sequence"/>
</dbReference>
<reference evidence="3 4" key="1">
    <citation type="journal article" date="2003" name="Int. J. Syst. Evol. Microbiol.">
        <title>Bacillus nealsonii sp. nov., isolated from a spacecraft-assembly facility, whose spores are gamma-radiation resistant.</title>
        <authorList>
            <person name="Venkateswaran K."/>
            <person name="Kempf M."/>
            <person name="Chen F."/>
            <person name="Satomi M."/>
            <person name="Nicholson W."/>
            <person name="Kern R."/>
        </authorList>
    </citation>
    <scope>NUCLEOTIDE SEQUENCE [LARGE SCALE GENOMIC DNA]</scope>
    <source>
        <strain evidence="3 4">FO-92</strain>
    </source>
</reference>
<feature type="transmembrane region" description="Helical" evidence="1">
    <location>
        <begin position="7"/>
        <end position="26"/>
    </location>
</feature>
<dbReference type="OrthoDB" id="9790239at2"/>
<organism evidence="3 4">
    <name type="scientific">Niallia nealsonii</name>
    <dbReference type="NCBI Taxonomy" id="115979"/>
    <lineage>
        <taxon>Bacteria</taxon>
        <taxon>Bacillati</taxon>
        <taxon>Bacillota</taxon>
        <taxon>Bacilli</taxon>
        <taxon>Bacillales</taxon>
        <taxon>Bacillaceae</taxon>
        <taxon>Niallia</taxon>
    </lineage>
</organism>
<dbReference type="NCBIfam" id="TIGR00426">
    <property type="entry name" value="competence protein ComEA helix-hairpin-helix repeat region"/>
    <property type="match status" value="1"/>
</dbReference>
<dbReference type="PANTHER" id="PTHR21180:SF32">
    <property type="entry name" value="ENDONUCLEASE_EXONUCLEASE_PHOSPHATASE FAMILY DOMAIN-CONTAINING PROTEIN 1"/>
    <property type="match status" value="1"/>
</dbReference>
<gene>
    <name evidence="3" type="ORF">CWS01_06760</name>
</gene>
<evidence type="ECO:0000259" key="2">
    <source>
        <dbReference type="SMART" id="SM00278"/>
    </source>
</evidence>
<dbReference type="InterPro" id="IPR003583">
    <property type="entry name" value="Hlx-hairpin-Hlx_DNA-bd_motif"/>
</dbReference>
<sequence>MNWAKKYQGILIIAAVILLFIGYKIYPYVFTNQQRQIEAPMYDTEKLQIKEGEMKEEQEEKTNETVVVDVKGAVKRPGVYEALQGDRVVDIIKKAGGIKDQGEENGINLALKITDEMVIYVPYKGEEGVEGSTESFVNTGGVTENESSNGEAVDLNQATAAELDELPGIGPAKAETIIEYRESNGGFSSKEDFKKISGIGEKTYEKLENLITVN</sequence>
<dbReference type="InterPro" id="IPR010994">
    <property type="entry name" value="RuvA_2-like"/>
</dbReference>
<dbReference type="PANTHER" id="PTHR21180">
    <property type="entry name" value="ENDONUCLEASE/EXONUCLEASE/PHOSPHATASE FAMILY DOMAIN-CONTAINING PROTEIN 1"/>
    <property type="match status" value="1"/>
</dbReference>
<evidence type="ECO:0000313" key="3">
    <source>
        <dbReference type="EMBL" id="PKG24498.1"/>
    </source>
</evidence>
<protein>
    <submittedName>
        <fullName evidence="3">ComEA protein</fullName>
    </submittedName>
</protein>
<keyword evidence="1" id="KW-0472">Membrane</keyword>
<dbReference type="SUPFAM" id="SSF47781">
    <property type="entry name" value="RuvA domain 2-like"/>
    <property type="match status" value="1"/>
</dbReference>
<name>A0A2N0Z4S5_9BACI</name>
<dbReference type="SMART" id="SM00278">
    <property type="entry name" value="HhH1"/>
    <property type="match status" value="2"/>
</dbReference>
<evidence type="ECO:0000256" key="1">
    <source>
        <dbReference type="SAM" id="Phobius"/>
    </source>
</evidence>
<feature type="domain" description="Helix-hairpin-helix DNA-binding motif class 1" evidence="2">
    <location>
        <begin position="191"/>
        <end position="210"/>
    </location>
</feature>
<feature type="domain" description="Helix-hairpin-helix DNA-binding motif class 1" evidence="2">
    <location>
        <begin position="161"/>
        <end position="180"/>
    </location>
</feature>
<keyword evidence="1" id="KW-0812">Transmembrane</keyword>
<dbReference type="Pfam" id="PF10531">
    <property type="entry name" value="SLBB"/>
    <property type="match status" value="1"/>
</dbReference>
<comment type="caution">
    <text evidence="3">The sequence shown here is derived from an EMBL/GenBank/DDBJ whole genome shotgun (WGS) entry which is preliminary data.</text>
</comment>
<dbReference type="Gene3D" id="3.10.20.600">
    <property type="match status" value="1"/>
</dbReference>
<accession>A0A2N0Z4S5</accession>
<dbReference type="AlphaFoldDB" id="A0A2N0Z4S5"/>
<dbReference type="GO" id="GO:0006281">
    <property type="term" value="P:DNA repair"/>
    <property type="evidence" value="ECO:0007669"/>
    <property type="project" value="InterPro"/>
</dbReference>
<dbReference type="GO" id="GO:0003677">
    <property type="term" value="F:DNA binding"/>
    <property type="evidence" value="ECO:0007669"/>
    <property type="project" value="InterPro"/>
</dbReference>
<dbReference type="GO" id="GO:0015628">
    <property type="term" value="P:protein secretion by the type II secretion system"/>
    <property type="evidence" value="ECO:0007669"/>
    <property type="project" value="TreeGrafter"/>
</dbReference>
<dbReference type="Gene3D" id="1.10.150.280">
    <property type="entry name" value="AF1531-like domain"/>
    <property type="match status" value="1"/>
</dbReference>
<proteinExistence type="predicted"/>
<keyword evidence="1" id="KW-1133">Transmembrane helix</keyword>
<dbReference type="InterPro" id="IPR004509">
    <property type="entry name" value="Competence_ComEA_HhH"/>
</dbReference>
<dbReference type="InterPro" id="IPR051675">
    <property type="entry name" value="Endo/Exo/Phosphatase_dom_1"/>
</dbReference>
<dbReference type="InterPro" id="IPR019554">
    <property type="entry name" value="Soluble_ligand-bd"/>
</dbReference>
<dbReference type="Pfam" id="PF12836">
    <property type="entry name" value="HHH_3"/>
    <property type="match status" value="1"/>
</dbReference>
<evidence type="ECO:0000313" key="4">
    <source>
        <dbReference type="Proteomes" id="UP000233375"/>
    </source>
</evidence>
<dbReference type="GO" id="GO:0015627">
    <property type="term" value="C:type II protein secretion system complex"/>
    <property type="evidence" value="ECO:0007669"/>
    <property type="project" value="TreeGrafter"/>
</dbReference>
<dbReference type="EMBL" id="PISE01000013">
    <property type="protein sequence ID" value="PKG24498.1"/>
    <property type="molecule type" value="Genomic_DNA"/>
</dbReference>
<keyword evidence="4" id="KW-1185">Reference proteome</keyword>
<dbReference type="RefSeq" id="WP_101176436.1">
    <property type="nucleotide sequence ID" value="NZ_PISE01000013.1"/>
</dbReference>